<comment type="similarity">
    <text evidence="4 19">In the C-terminal section; belongs to the NnrD/CARKD family.</text>
</comment>
<keyword evidence="5 18" id="KW-0479">Metal-binding</keyword>
<feature type="domain" description="YjeF N-terminal" evidence="21">
    <location>
        <begin position="11"/>
        <end position="208"/>
    </location>
</feature>
<feature type="binding site" evidence="18">
    <location>
        <position position="150"/>
    </location>
    <ligand>
        <name>(6S)-NADPHX</name>
        <dbReference type="ChEBI" id="CHEBI:64076"/>
    </ligand>
</feature>
<dbReference type="PROSITE" id="PS51385">
    <property type="entry name" value="YJEF_N"/>
    <property type="match status" value="1"/>
</dbReference>
<dbReference type="PROSITE" id="PS51383">
    <property type="entry name" value="YJEF_C_3"/>
    <property type="match status" value="1"/>
</dbReference>
<comment type="similarity">
    <text evidence="3 19">In the N-terminal section; belongs to the NnrE/AIBP family.</text>
</comment>
<evidence type="ECO:0000313" key="22">
    <source>
        <dbReference type="EMBL" id="QGZ95108.1"/>
    </source>
</evidence>
<evidence type="ECO:0000256" key="18">
    <source>
        <dbReference type="HAMAP-Rule" id="MF_01966"/>
    </source>
</evidence>
<feature type="binding site" evidence="17">
    <location>
        <position position="251"/>
    </location>
    <ligand>
        <name>(6S)-NADPHX</name>
        <dbReference type="ChEBI" id="CHEBI:64076"/>
    </ligand>
</feature>
<evidence type="ECO:0000256" key="12">
    <source>
        <dbReference type="ARBA" id="ARBA00023239"/>
    </source>
</evidence>
<keyword evidence="8 17" id="KW-0521">NADP</keyword>
<dbReference type="InterPro" id="IPR004443">
    <property type="entry name" value="YjeF_N_dom"/>
</dbReference>
<dbReference type="GO" id="GO:0052855">
    <property type="term" value="F:ADP-dependent NAD(P)H-hydrate dehydratase activity"/>
    <property type="evidence" value="ECO:0007669"/>
    <property type="project" value="UniProtKB-UniRule"/>
</dbReference>
<keyword evidence="13" id="KW-0511">Multifunctional enzyme</keyword>
<evidence type="ECO:0000256" key="7">
    <source>
        <dbReference type="ARBA" id="ARBA00022840"/>
    </source>
</evidence>
<feature type="binding site" evidence="18">
    <location>
        <position position="117"/>
    </location>
    <ligand>
        <name>K(+)</name>
        <dbReference type="ChEBI" id="CHEBI:29103"/>
    </ligand>
</feature>
<dbReference type="EMBL" id="CP047045">
    <property type="protein sequence ID" value="QGZ95108.1"/>
    <property type="molecule type" value="Genomic_DNA"/>
</dbReference>
<comment type="catalytic activity">
    <reaction evidence="15 17 19">
        <text>(6S)-NADHX + ADP = AMP + phosphate + NADH + H(+)</text>
        <dbReference type="Rhea" id="RHEA:32223"/>
        <dbReference type="ChEBI" id="CHEBI:15378"/>
        <dbReference type="ChEBI" id="CHEBI:43474"/>
        <dbReference type="ChEBI" id="CHEBI:57945"/>
        <dbReference type="ChEBI" id="CHEBI:64074"/>
        <dbReference type="ChEBI" id="CHEBI:456215"/>
        <dbReference type="ChEBI" id="CHEBI:456216"/>
        <dbReference type="EC" id="4.2.1.136"/>
    </reaction>
</comment>
<evidence type="ECO:0000256" key="9">
    <source>
        <dbReference type="ARBA" id="ARBA00022958"/>
    </source>
</evidence>
<dbReference type="EC" id="5.1.99.6" evidence="19"/>
<dbReference type="CDD" id="cd01171">
    <property type="entry name" value="YXKO-related"/>
    <property type="match status" value="1"/>
</dbReference>
<evidence type="ECO:0000256" key="5">
    <source>
        <dbReference type="ARBA" id="ARBA00022723"/>
    </source>
</evidence>
<keyword evidence="23" id="KW-1185">Reference proteome</keyword>
<dbReference type="Gene3D" id="3.40.1190.20">
    <property type="match status" value="1"/>
</dbReference>
<keyword evidence="11 18" id="KW-0413">Isomerase</keyword>
<dbReference type="EC" id="4.2.1.136" evidence="19"/>
<dbReference type="PROSITE" id="PS01050">
    <property type="entry name" value="YJEF_C_2"/>
    <property type="match status" value="1"/>
</dbReference>
<dbReference type="Pfam" id="PF01256">
    <property type="entry name" value="Carb_kinase"/>
    <property type="match status" value="1"/>
</dbReference>
<name>A0A6I6MP06_9CAUL</name>
<dbReference type="GO" id="GO:0052856">
    <property type="term" value="F:NAD(P)HX epimerase activity"/>
    <property type="evidence" value="ECO:0007669"/>
    <property type="project" value="UniProtKB-UniRule"/>
</dbReference>
<evidence type="ECO:0000256" key="16">
    <source>
        <dbReference type="ARBA" id="ARBA00049209"/>
    </source>
</evidence>
<protein>
    <recommendedName>
        <fullName evidence="19">Bifunctional NAD(P)H-hydrate repair enzyme</fullName>
    </recommendedName>
    <alternativeName>
        <fullName evidence="19">Nicotinamide nucleotide repair protein</fullName>
    </alternativeName>
    <domain>
        <recommendedName>
            <fullName evidence="19">ADP-dependent (S)-NAD(P)H-hydrate dehydratase</fullName>
            <ecNumber evidence="19">4.2.1.136</ecNumber>
        </recommendedName>
        <alternativeName>
            <fullName evidence="19">ADP-dependent NAD(P)HX dehydratase</fullName>
        </alternativeName>
    </domain>
    <domain>
        <recommendedName>
            <fullName evidence="19">NAD(P)H-hydrate epimerase</fullName>
            <ecNumber evidence="19">5.1.99.6</ecNumber>
        </recommendedName>
    </domain>
</protein>
<keyword evidence="7 17" id="KW-0067">ATP-binding</keyword>
<accession>A0A6I6MP06</accession>
<dbReference type="GO" id="GO:0046872">
    <property type="term" value="F:metal ion binding"/>
    <property type="evidence" value="ECO:0007669"/>
    <property type="project" value="UniProtKB-UniRule"/>
</dbReference>
<evidence type="ECO:0000256" key="1">
    <source>
        <dbReference type="ARBA" id="ARBA00000013"/>
    </source>
</evidence>
<feature type="binding site" evidence="17">
    <location>
        <begin position="397"/>
        <end position="401"/>
    </location>
    <ligand>
        <name>AMP</name>
        <dbReference type="ChEBI" id="CHEBI:456215"/>
    </ligand>
</feature>
<comment type="cofactor">
    <cofactor evidence="17">
        <name>Mg(2+)</name>
        <dbReference type="ChEBI" id="CHEBI:18420"/>
    </cofactor>
</comment>
<evidence type="ECO:0000259" key="20">
    <source>
        <dbReference type="PROSITE" id="PS51383"/>
    </source>
</evidence>
<feature type="binding site" evidence="17">
    <location>
        <position position="426"/>
    </location>
    <ligand>
        <name>AMP</name>
        <dbReference type="ChEBI" id="CHEBI:456215"/>
    </ligand>
</feature>
<keyword evidence="10 17" id="KW-0520">NAD</keyword>
<evidence type="ECO:0000313" key="23">
    <source>
        <dbReference type="Proteomes" id="UP000431269"/>
    </source>
</evidence>
<sequence>MSREIITVEEMRAIDAGSAAAGVPTRTLMENAGRAVADAIVARFKPRPTAVLCGPGNNGGDGWVAARYLLERGWPVWVETLVPRDTLKGDAKDAAAAFTGETYALSRDNPRAELVVDALFGAGLSRPLEGEAARAANAFWKRADRVVAIDVPSGIDGDTGMALNEISFGAALTVTFVSKKPAHVLMPGRALCGEIVVADIGAPEDVVAAQKVSLFENDPSLWSLPWPEPDAHKNERGHVIVASGGRARTGAARLSARAALRGGAGLVTVLSPPDALDENAAQLTAIMVREARDEAAYAQAARIARALVIGPAFGTSDDHYKLLLAAIGAEPRAPLVLDADALTLLSPITHGFTSRDVLTPHVGEFRRAFPGIWSSSSNRIDATRAAAAYARCVVLLKGPDTVIAAPDGRAIVNTTGSPFLATAGSGDVLAGLIAALISQGMESFEAAAVAVWLHGKAGERLGPGLIAEDVTEILPAILNDLAPMDLKAALNG</sequence>
<dbReference type="NCBIfam" id="TIGR00197">
    <property type="entry name" value="yjeF_nterm"/>
    <property type="match status" value="1"/>
</dbReference>
<keyword evidence="12 17" id="KW-0456">Lyase</keyword>
<comment type="function">
    <text evidence="18">Catalyzes the epimerization of the S- and R-forms of NAD(P)HX, a damaged form of NAD(P)H that is a result of enzymatic or heat-dependent hydration. This is a prerequisite for the S-specific NAD(P)H-hydrate dehydratase to allow the repair of both epimers of NAD(P)HX.</text>
</comment>
<evidence type="ECO:0000256" key="6">
    <source>
        <dbReference type="ARBA" id="ARBA00022741"/>
    </source>
</evidence>
<evidence type="ECO:0000256" key="10">
    <source>
        <dbReference type="ARBA" id="ARBA00023027"/>
    </source>
</evidence>
<comment type="caution">
    <text evidence="17">Lacks conserved residue(s) required for the propagation of feature annotation.</text>
</comment>
<dbReference type="InterPro" id="IPR017953">
    <property type="entry name" value="Carbohydrate_kinase_pred_CS"/>
</dbReference>
<comment type="similarity">
    <text evidence="18">Belongs to the NnrE/AIBP family.</text>
</comment>
<dbReference type="Gene3D" id="3.40.50.10260">
    <property type="entry name" value="YjeF N-terminal domain"/>
    <property type="match status" value="1"/>
</dbReference>
<dbReference type="InterPro" id="IPR029056">
    <property type="entry name" value="Ribokinase-like"/>
</dbReference>
<evidence type="ECO:0000256" key="4">
    <source>
        <dbReference type="ARBA" id="ARBA00009524"/>
    </source>
</evidence>
<dbReference type="GO" id="GO:0110051">
    <property type="term" value="P:metabolite repair"/>
    <property type="evidence" value="ECO:0007669"/>
    <property type="project" value="TreeGrafter"/>
</dbReference>
<dbReference type="PANTHER" id="PTHR12592:SF0">
    <property type="entry name" value="ATP-DEPENDENT (S)-NAD(P)H-HYDRATE DEHYDRATASE"/>
    <property type="match status" value="1"/>
</dbReference>
<dbReference type="InterPro" id="IPR036652">
    <property type="entry name" value="YjeF_N_dom_sf"/>
</dbReference>
<dbReference type="InterPro" id="IPR000631">
    <property type="entry name" value="CARKD"/>
</dbReference>
<dbReference type="GO" id="GO:0046496">
    <property type="term" value="P:nicotinamide nucleotide metabolic process"/>
    <property type="evidence" value="ECO:0007669"/>
    <property type="project" value="UniProtKB-UniRule"/>
</dbReference>
<comment type="catalytic activity">
    <reaction evidence="1 18 19">
        <text>(6R)-NADHX = (6S)-NADHX</text>
        <dbReference type="Rhea" id="RHEA:32215"/>
        <dbReference type="ChEBI" id="CHEBI:64074"/>
        <dbReference type="ChEBI" id="CHEBI:64075"/>
        <dbReference type="EC" id="5.1.99.6"/>
    </reaction>
</comment>
<organism evidence="22 23">
    <name type="scientific">Terricaulis silvestris</name>
    <dbReference type="NCBI Taxonomy" id="2686094"/>
    <lineage>
        <taxon>Bacteria</taxon>
        <taxon>Pseudomonadati</taxon>
        <taxon>Pseudomonadota</taxon>
        <taxon>Alphaproteobacteria</taxon>
        <taxon>Caulobacterales</taxon>
        <taxon>Caulobacteraceae</taxon>
        <taxon>Terricaulis</taxon>
    </lineage>
</organism>
<evidence type="ECO:0000256" key="13">
    <source>
        <dbReference type="ARBA" id="ARBA00023268"/>
    </source>
</evidence>
<dbReference type="Pfam" id="PF03853">
    <property type="entry name" value="YjeF_N"/>
    <property type="match status" value="1"/>
</dbReference>
<gene>
    <name evidence="22" type="primary">nnr</name>
    <name evidence="17" type="synonym">nnrD</name>
    <name evidence="18" type="synonym">nnrE</name>
    <name evidence="22" type="ORF">DSM104635_01949</name>
</gene>
<evidence type="ECO:0000256" key="14">
    <source>
        <dbReference type="ARBA" id="ARBA00025153"/>
    </source>
</evidence>
<dbReference type="NCBIfam" id="TIGR00196">
    <property type="entry name" value="yjeF_cterm"/>
    <property type="match status" value="1"/>
</dbReference>
<feature type="binding site" evidence="17">
    <location>
        <position position="361"/>
    </location>
    <ligand>
        <name>(6S)-NADPHX</name>
        <dbReference type="ChEBI" id="CHEBI:64076"/>
    </ligand>
</feature>
<dbReference type="HAMAP" id="MF_01966">
    <property type="entry name" value="NADHX_epimerase"/>
    <property type="match status" value="1"/>
</dbReference>
<evidence type="ECO:0000259" key="21">
    <source>
        <dbReference type="PROSITE" id="PS51385"/>
    </source>
</evidence>
<feature type="binding site" evidence="18">
    <location>
        <begin position="121"/>
        <end position="127"/>
    </location>
    <ligand>
        <name>(6S)-NADPHX</name>
        <dbReference type="ChEBI" id="CHEBI:64076"/>
    </ligand>
</feature>
<dbReference type="RefSeq" id="WP_158765996.1">
    <property type="nucleotide sequence ID" value="NZ_CP047045.1"/>
</dbReference>
<comment type="catalytic activity">
    <reaction evidence="16 17 19">
        <text>(6S)-NADPHX + ADP = AMP + phosphate + NADPH + H(+)</text>
        <dbReference type="Rhea" id="RHEA:32235"/>
        <dbReference type="ChEBI" id="CHEBI:15378"/>
        <dbReference type="ChEBI" id="CHEBI:43474"/>
        <dbReference type="ChEBI" id="CHEBI:57783"/>
        <dbReference type="ChEBI" id="CHEBI:64076"/>
        <dbReference type="ChEBI" id="CHEBI:456215"/>
        <dbReference type="ChEBI" id="CHEBI:456216"/>
        <dbReference type="EC" id="4.2.1.136"/>
    </reaction>
</comment>
<keyword evidence="6 17" id="KW-0547">Nucleotide-binding</keyword>
<evidence type="ECO:0000256" key="2">
    <source>
        <dbReference type="ARBA" id="ARBA00000909"/>
    </source>
</evidence>
<comment type="function">
    <text evidence="17">Catalyzes the dehydration of the S-form of NAD(P)HX at the expense of ADP, which is converted to AMP. Together with NAD(P)HX epimerase, which catalyzes the epimerization of the S- and R-forms, the enzyme allows the repair of both epimers of NAD(P)HX, a damaged form of NAD(P)H that is a result of enzymatic or heat-dependent hydration.</text>
</comment>
<feature type="binding site" evidence="18">
    <location>
        <begin position="57"/>
        <end position="61"/>
    </location>
    <ligand>
        <name>(6S)-NADPHX</name>
        <dbReference type="ChEBI" id="CHEBI:64076"/>
    </ligand>
</feature>
<reference evidence="23" key="1">
    <citation type="submission" date="2019-12" db="EMBL/GenBank/DDBJ databases">
        <title>Complete genome of Terracaulis silvestris 0127_4.</title>
        <authorList>
            <person name="Vieira S."/>
            <person name="Riedel T."/>
            <person name="Sproer C."/>
            <person name="Pascual J."/>
            <person name="Boedeker C."/>
            <person name="Overmann J."/>
        </authorList>
    </citation>
    <scope>NUCLEOTIDE SEQUENCE [LARGE SCALE GENOMIC DNA]</scope>
    <source>
        <strain evidence="23">0127_4</strain>
    </source>
</reference>
<dbReference type="PANTHER" id="PTHR12592">
    <property type="entry name" value="ATP-DEPENDENT (S)-NAD(P)H-HYDRATE DEHYDRATASE FAMILY MEMBER"/>
    <property type="match status" value="1"/>
</dbReference>
<dbReference type="KEGG" id="tsv:DSM104635_01949"/>
<feature type="binding site" evidence="17">
    <location>
        <position position="427"/>
    </location>
    <ligand>
        <name>(6S)-NADPHX</name>
        <dbReference type="ChEBI" id="CHEBI:64076"/>
    </ligand>
</feature>
<dbReference type="PIRSF" id="PIRSF017184">
    <property type="entry name" value="Nnr"/>
    <property type="match status" value="1"/>
</dbReference>
<evidence type="ECO:0000256" key="3">
    <source>
        <dbReference type="ARBA" id="ARBA00006001"/>
    </source>
</evidence>
<comment type="function">
    <text evidence="14 19">Bifunctional enzyme that catalyzes the epimerization of the S- and R-forms of NAD(P)HX and the dehydration of the S-form of NAD(P)HX at the expense of ADP, which is converted to AMP. This allows the repair of both epimers of NAD(P)HX, a damaged form of NAD(P)H that is a result of enzymatic or heat-dependent hydration.</text>
</comment>
<evidence type="ECO:0000256" key="17">
    <source>
        <dbReference type="HAMAP-Rule" id="MF_01965"/>
    </source>
</evidence>
<evidence type="ECO:0000256" key="8">
    <source>
        <dbReference type="ARBA" id="ARBA00022857"/>
    </source>
</evidence>
<comment type="catalytic activity">
    <reaction evidence="2 18 19">
        <text>(6R)-NADPHX = (6S)-NADPHX</text>
        <dbReference type="Rhea" id="RHEA:32227"/>
        <dbReference type="ChEBI" id="CHEBI:64076"/>
        <dbReference type="ChEBI" id="CHEBI:64077"/>
        <dbReference type="EC" id="5.1.99.6"/>
    </reaction>
</comment>
<dbReference type="InterPro" id="IPR030677">
    <property type="entry name" value="Nnr"/>
</dbReference>
<evidence type="ECO:0000256" key="15">
    <source>
        <dbReference type="ARBA" id="ARBA00048238"/>
    </source>
</evidence>
<feature type="binding site" evidence="18">
    <location>
        <position position="153"/>
    </location>
    <ligand>
        <name>K(+)</name>
        <dbReference type="ChEBI" id="CHEBI:29103"/>
    </ligand>
</feature>
<proteinExistence type="inferred from homology"/>
<evidence type="ECO:0000256" key="19">
    <source>
        <dbReference type="PIRNR" id="PIRNR017184"/>
    </source>
</evidence>
<dbReference type="SUPFAM" id="SSF53613">
    <property type="entry name" value="Ribokinase-like"/>
    <property type="match status" value="1"/>
</dbReference>
<dbReference type="AlphaFoldDB" id="A0A6I6MP06"/>
<feature type="binding site" evidence="18">
    <location>
        <position position="58"/>
    </location>
    <ligand>
        <name>K(+)</name>
        <dbReference type="ChEBI" id="CHEBI:29103"/>
    </ligand>
</feature>
<evidence type="ECO:0000256" key="11">
    <source>
        <dbReference type="ARBA" id="ARBA00023235"/>
    </source>
</evidence>
<comment type="cofactor">
    <cofactor evidence="18 19">
        <name>K(+)</name>
        <dbReference type="ChEBI" id="CHEBI:29103"/>
    </cofactor>
    <text evidence="18 19">Binds 1 potassium ion per subunit.</text>
</comment>
<comment type="similarity">
    <text evidence="17">Belongs to the NnrD/CARKD family.</text>
</comment>
<dbReference type="SUPFAM" id="SSF64153">
    <property type="entry name" value="YjeF N-terminal domain-like"/>
    <property type="match status" value="1"/>
</dbReference>
<dbReference type="GO" id="GO:0005524">
    <property type="term" value="F:ATP binding"/>
    <property type="evidence" value="ECO:0007669"/>
    <property type="project" value="UniProtKB-UniRule"/>
</dbReference>
<dbReference type="HAMAP" id="MF_01965">
    <property type="entry name" value="NADHX_dehydratase"/>
    <property type="match status" value="1"/>
</dbReference>
<keyword evidence="9 18" id="KW-0630">Potassium</keyword>
<feature type="domain" description="YjeF C-terminal" evidence="20">
    <location>
        <begin position="216"/>
        <end position="481"/>
    </location>
</feature>
<comment type="subunit">
    <text evidence="17">Homotetramer.</text>
</comment>
<dbReference type="Proteomes" id="UP000431269">
    <property type="component" value="Chromosome"/>
</dbReference>